<dbReference type="SUPFAM" id="SSF55347">
    <property type="entry name" value="Glyceraldehyde-3-phosphate dehydrogenase-like, C-terminal domain"/>
    <property type="match status" value="1"/>
</dbReference>
<evidence type="ECO:0000313" key="2">
    <source>
        <dbReference type="EMBL" id="CAG8669662.1"/>
    </source>
</evidence>
<dbReference type="AlphaFoldDB" id="A0A9N9E9Q4"/>
<evidence type="ECO:0000259" key="1">
    <source>
        <dbReference type="Pfam" id="PF22698"/>
    </source>
</evidence>
<dbReference type="Pfam" id="PF22698">
    <property type="entry name" value="Semialdhyde_dhC_1"/>
    <property type="match status" value="1"/>
</dbReference>
<feature type="domain" description="N-acetyl-gamma-glutamyl-phosphate reductase dimerisation" evidence="1">
    <location>
        <begin position="3"/>
        <end position="61"/>
    </location>
</feature>
<accession>A0A9N9E9Q4</accession>
<feature type="non-terminal residue" evidence="2">
    <location>
        <position position="86"/>
    </location>
</feature>
<proteinExistence type="predicted"/>
<name>A0A9N9E9Q4_9GLOM</name>
<comment type="caution">
    <text evidence="2">The sequence shown here is derived from an EMBL/GenBank/DDBJ whole genome shotgun (WGS) entry which is preliminary data.</text>
</comment>
<gene>
    <name evidence="2" type="ORF">POCULU_LOCUS10898</name>
</gene>
<dbReference type="InterPro" id="IPR050085">
    <property type="entry name" value="AGPR"/>
</dbReference>
<dbReference type="OrthoDB" id="438291at2759"/>
<dbReference type="Proteomes" id="UP000789572">
    <property type="component" value="Unassembled WGS sequence"/>
</dbReference>
<dbReference type="Gene3D" id="3.30.360.10">
    <property type="entry name" value="Dihydrodipicolinate Reductase, domain 2"/>
    <property type="match status" value="1"/>
</dbReference>
<dbReference type="EMBL" id="CAJVPJ010006575">
    <property type="protein sequence ID" value="CAG8669662.1"/>
    <property type="molecule type" value="Genomic_DNA"/>
</dbReference>
<evidence type="ECO:0000313" key="3">
    <source>
        <dbReference type="Proteomes" id="UP000789572"/>
    </source>
</evidence>
<protein>
    <submittedName>
        <fullName evidence="2">1985_t:CDS:1</fullName>
    </submittedName>
</protein>
<dbReference type="PANTHER" id="PTHR32338:SF10">
    <property type="entry name" value="N-ACETYL-GAMMA-GLUTAMYL-PHOSPHATE REDUCTASE, CHLOROPLASTIC-RELATED"/>
    <property type="match status" value="1"/>
</dbReference>
<sequence length="86" mass="9351">TFKSSEIKELYEEQYKGEKLIKVVGDVPVVKDNAQKHFVKIGGFGVDSTGKRVVVIATIDNLLKGAATQNINLTLGYDETAGIPLE</sequence>
<organism evidence="2 3">
    <name type="scientific">Paraglomus occultum</name>
    <dbReference type="NCBI Taxonomy" id="144539"/>
    <lineage>
        <taxon>Eukaryota</taxon>
        <taxon>Fungi</taxon>
        <taxon>Fungi incertae sedis</taxon>
        <taxon>Mucoromycota</taxon>
        <taxon>Glomeromycotina</taxon>
        <taxon>Glomeromycetes</taxon>
        <taxon>Paraglomerales</taxon>
        <taxon>Paraglomeraceae</taxon>
        <taxon>Paraglomus</taxon>
    </lineage>
</organism>
<keyword evidence="3" id="KW-1185">Reference proteome</keyword>
<dbReference type="Gene3D" id="3.40.50.720">
    <property type="entry name" value="NAD(P)-binding Rossmann-like Domain"/>
    <property type="match status" value="1"/>
</dbReference>
<reference evidence="2" key="1">
    <citation type="submission" date="2021-06" db="EMBL/GenBank/DDBJ databases">
        <authorList>
            <person name="Kallberg Y."/>
            <person name="Tangrot J."/>
            <person name="Rosling A."/>
        </authorList>
    </citation>
    <scope>NUCLEOTIDE SEQUENCE</scope>
    <source>
        <strain evidence="2">IA702</strain>
    </source>
</reference>
<dbReference type="PANTHER" id="PTHR32338">
    <property type="entry name" value="N-ACETYL-GAMMA-GLUTAMYL-PHOSPHATE REDUCTASE, CHLOROPLASTIC-RELATED-RELATED"/>
    <property type="match status" value="1"/>
</dbReference>
<dbReference type="InterPro" id="IPR058924">
    <property type="entry name" value="AGPR_dimerisation_dom"/>
</dbReference>